<dbReference type="STRING" id="1033731.SAMN05444145_109122"/>
<dbReference type="InterPro" id="IPR050583">
    <property type="entry name" value="Mycobacterial_A85_antigen"/>
</dbReference>
<dbReference type="Gene3D" id="3.40.50.1820">
    <property type="entry name" value="alpha/beta hydrolase"/>
    <property type="match status" value="1"/>
</dbReference>
<gene>
    <name evidence="2" type="ORF">SAMN05444145_109122</name>
</gene>
<dbReference type="OrthoDB" id="9803578at2"/>
<dbReference type="PANTHER" id="PTHR48098:SF1">
    <property type="entry name" value="DIACYLGLYCEROL ACYLTRANSFERASE_MYCOLYLTRANSFERASE AG85A"/>
    <property type="match status" value="1"/>
</dbReference>
<keyword evidence="1" id="KW-0732">Signal</keyword>
<evidence type="ECO:0000256" key="1">
    <source>
        <dbReference type="SAM" id="SignalP"/>
    </source>
</evidence>
<evidence type="ECO:0000313" key="2">
    <source>
        <dbReference type="EMBL" id="SEA93850.1"/>
    </source>
</evidence>
<dbReference type="Proteomes" id="UP000183253">
    <property type="component" value="Unassembled WGS sequence"/>
</dbReference>
<accession>A0A1H4FAE0</accession>
<feature type="signal peptide" evidence="1">
    <location>
        <begin position="1"/>
        <end position="20"/>
    </location>
</feature>
<protein>
    <submittedName>
        <fullName evidence="2">S-formylglutathione hydrolase FrmB</fullName>
    </submittedName>
</protein>
<proteinExistence type="predicted"/>
<dbReference type="GO" id="GO:0016787">
    <property type="term" value="F:hydrolase activity"/>
    <property type="evidence" value="ECO:0007669"/>
    <property type="project" value="UniProtKB-KW"/>
</dbReference>
<feature type="chain" id="PRO_5010187147" evidence="1">
    <location>
        <begin position="21"/>
        <end position="281"/>
    </location>
</feature>
<dbReference type="Pfam" id="PF00756">
    <property type="entry name" value="Esterase"/>
    <property type="match status" value="1"/>
</dbReference>
<dbReference type="GO" id="GO:0016747">
    <property type="term" value="F:acyltransferase activity, transferring groups other than amino-acyl groups"/>
    <property type="evidence" value="ECO:0007669"/>
    <property type="project" value="TreeGrafter"/>
</dbReference>
<organism evidence="2 3">
    <name type="scientific">Alistipes timonensis JC136</name>
    <dbReference type="NCBI Taxonomy" id="1033731"/>
    <lineage>
        <taxon>Bacteria</taxon>
        <taxon>Pseudomonadati</taxon>
        <taxon>Bacteroidota</taxon>
        <taxon>Bacteroidia</taxon>
        <taxon>Bacteroidales</taxon>
        <taxon>Rikenellaceae</taxon>
        <taxon>Alistipes</taxon>
    </lineage>
</organism>
<keyword evidence="3" id="KW-1185">Reference proteome</keyword>
<evidence type="ECO:0000313" key="3">
    <source>
        <dbReference type="Proteomes" id="UP000183253"/>
    </source>
</evidence>
<name>A0A1H4FAE0_9BACT</name>
<dbReference type="EMBL" id="FNRI01000009">
    <property type="protein sequence ID" value="SEA93850.1"/>
    <property type="molecule type" value="Genomic_DNA"/>
</dbReference>
<reference evidence="2 3" key="1">
    <citation type="submission" date="2016-10" db="EMBL/GenBank/DDBJ databases">
        <authorList>
            <person name="de Groot N.N."/>
        </authorList>
    </citation>
    <scope>NUCLEOTIDE SEQUENCE [LARGE SCALE GENOMIC DNA]</scope>
    <source>
        <strain evidence="2 3">DSM 25383</strain>
    </source>
</reference>
<keyword evidence="2" id="KW-0378">Hydrolase</keyword>
<dbReference type="RefSeq" id="WP_010265706.1">
    <property type="nucleotide sequence ID" value="NZ_CAEG01000017.1"/>
</dbReference>
<dbReference type="InterPro" id="IPR029058">
    <property type="entry name" value="AB_hydrolase_fold"/>
</dbReference>
<dbReference type="PANTHER" id="PTHR48098">
    <property type="entry name" value="ENTEROCHELIN ESTERASE-RELATED"/>
    <property type="match status" value="1"/>
</dbReference>
<dbReference type="AlphaFoldDB" id="A0A1H4FAE0"/>
<dbReference type="SUPFAM" id="SSF53474">
    <property type="entry name" value="alpha/beta-Hydrolases"/>
    <property type="match status" value="1"/>
</dbReference>
<sequence>MKKLLTTTLLALAAVLTAGAQSRTEVYTVPSKILGVEKNCTVYLPDGYGRSGESYPVLYLLHGASGCHTDWTLKGYMRRITDETVASGMARPMIVVMPDAAGEGENYTGRHMGYFNVPGWNYEQFFFEEFIPAVEKHYRITGDKAHRAISGLSMGGGGTAVYALRHPEVFGSACPMSGLLDALPGPRNYDDAFQQSVADNSPVVMLREMPDDKLDGVRSVRWWVDCGDDDFLWKSNVDFYTLMRERNIPLQYRMRDGGHTWRYWETVLPDVLVFVSAGFDK</sequence>
<dbReference type="InterPro" id="IPR000801">
    <property type="entry name" value="Esterase-like"/>
</dbReference>